<dbReference type="InterPro" id="IPR002470">
    <property type="entry name" value="Peptidase_S9A"/>
</dbReference>
<feature type="region of interest" description="Disordered" evidence="5">
    <location>
        <begin position="1"/>
        <end position="41"/>
    </location>
</feature>
<name>A0ABP3CBQ2_9MICO</name>
<dbReference type="SUPFAM" id="SSF50993">
    <property type="entry name" value="Peptidase/esterase 'gauge' domain"/>
    <property type="match status" value="1"/>
</dbReference>
<dbReference type="PANTHER" id="PTHR11757">
    <property type="entry name" value="PROTEASE FAMILY S9A OLIGOPEPTIDASE"/>
    <property type="match status" value="1"/>
</dbReference>
<dbReference type="Pfam" id="PF00326">
    <property type="entry name" value="Peptidase_S9"/>
    <property type="match status" value="1"/>
</dbReference>
<evidence type="ECO:0000313" key="8">
    <source>
        <dbReference type="EMBL" id="GAA0037323.1"/>
    </source>
</evidence>
<gene>
    <name evidence="8" type="ORF">NCCP602_32850</name>
</gene>
<proteinExistence type="inferred from homology"/>
<dbReference type="Gene3D" id="3.40.50.1820">
    <property type="entry name" value="alpha/beta hydrolase"/>
    <property type="match status" value="1"/>
</dbReference>
<dbReference type="PRINTS" id="PR00862">
    <property type="entry name" value="PROLIGOPTASE"/>
</dbReference>
<comment type="similarity">
    <text evidence="1">Belongs to the peptidase S9A family.</text>
</comment>
<dbReference type="Proteomes" id="UP001498238">
    <property type="component" value="Unassembled WGS sequence"/>
</dbReference>
<feature type="region of interest" description="Disordered" evidence="5">
    <location>
        <begin position="346"/>
        <end position="369"/>
    </location>
</feature>
<dbReference type="InterPro" id="IPR001375">
    <property type="entry name" value="Peptidase_S9_cat"/>
</dbReference>
<accession>A0ABP3CBQ2</accession>
<evidence type="ECO:0000256" key="1">
    <source>
        <dbReference type="ARBA" id="ARBA00005228"/>
    </source>
</evidence>
<dbReference type="PROSITE" id="PS00708">
    <property type="entry name" value="PRO_ENDOPEP_SER"/>
    <property type="match status" value="1"/>
</dbReference>
<feature type="compositionally biased region" description="Low complexity" evidence="5">
    <location>
        <begin position="430"/>
        <end position="441"/>
    </location>
</feature>
<sequence>MTSSDQSHDTPEPESGSTSVPDSTPTSAPVAKKVPHERTHHGHTFVDDYEWMREKESPEVIAHLEAENAWTEAQTAELAPLREAIFTEIRTRIKETDMSVPSRRGGYWYFTRTQAGLDYGIHVRVPVADEADWTPPEVGEDPLPGEEVVFDSNAAARGTDFFSLGTFSLTDDGRFLLYGVDTTGDERYVLRIRDLSTGEDLPDRVENTFAGASIDPVGRFVFYTTVDDAWRPEKVWRHAVGTAADGGGVEANNADVCIFHEPDERFFVGAGFSRSGDYLFIVTGSKTTTGYWTLRAGDLEAEPAVVWPRVDGVEYSVDHAIIAGSDRFLITHNRDRADFDVVDVPAADPTGEAAEPADAVDAPAGTGADPSAVGRRVLADVSGLRIEEVDAFADFVVVSYRRGGFARVGIVRLRPAESGGATAGSGGPASGSSDASSPFGPLEELPFDRETGTLGLASNPEFDQPSIRLTFTSMSTPAVVFQHEIATGEDTVLKRQPVLGSVDLGAYGETLVWATAKDGTRVPVSLVYRTDLVDIDADGRPAASAPLVLYGYGSYEVSVDPYFSVARLSLLDRGVVYAIAHVRGGGEMGRHWYDEGKTTAKRNTFTDFIAAARHLIDTGWTTPERLVATGGSAGGLLMGAIVNMAPELFAGVSAHVPFVDALTSILMPDLPLTVIEWEEWGDPLHDPEIYEYMRSYSPYENVAEADHPKILAVTSLNDTRVLYVEPAKWVPRLREVGADALLRTEMAAGHGGASGRYDAWKETAFDFAWMLSVLGRSDVVITP</sequence>
<dbReference type="InterPro" id="IPR029058">
    <property type="entry name" value="AB_hydrolase_fold"/>
</dbReference>
<feature type="compositionally biased region" description="Basic and acidic residues" evidence="5">
    <location>
        <begin position="1"/>
        <end position="11"/>
    </location>
</feature>
<keyword evidence="2" id="KW-0645">Protease</keyword>
<feature type="domain" description="Peptidase S9 prolyl oligopeptidase catalytic" evidence="6">
    <location>
        <begin position="562"/>
        <end position="775"/>
    </location>
</feature>
<dbReference type="InterPro" id="IPR023302">
    <property type="entry name" value="Pept_S9A_N"/>
</dbReference>
<evidence type="ECO:0000256" key="3">
    <source>
        <dbReference type="ARBA" id="ARBA00022801"/>
    </source>
</evidence>
<keyword evidence="3" id="KW-0378">Hydrolase</keyword>
<reference evidence="8 9" key="1">
    <citation type="submission" date="2024-01" db="EMBL/GenBank/DDBJ databases">
        <title>Characterization of antibiotic resistant novel bacterial strains and their environmental applications.</title>
        <authorList>
            <person name="Manzoor S."/>
            <person name="Abbas S."/>
            <person name="Arshad M."/>
            <person name="Ahmed I."/>
        </authorList>
    </citation>
    <scope>NUCLEOTIDE SEQUENCE [LARGE SCALE GENOMIC DNA]</scope>
    <source>
        <strain evidence="8 9">NCCP-602</strain>
    </source>
</reference>
<evidence type="ECO:0000259" key="6">
    <source>
        <dbReference type="Pfam" id="PF00326"/>
    </source>
</evidence>
<keyword evidence="9" id="KW-1185">Reference proteome</keyword>
<keyword evidence="4" id="KW-0720">Serine protease</keyword>
<feature type="compositionally biased region" description="Low complexity" evidence="5">
    <location>
        <begin position="346"/>
        <end position="365"/>
    </location>
</feature>
<dbReference type="SUPFAM" id="SSF53474">
    <property type="entry name" value="alpha/beta-Hydrolases"/>
    <property type="match status" value="1"/>
</dbReference>
<organism evidence="8 9">
    <name type="scientific">Brevibacterium metallidurans</name>
    <dbReference type="NCBI Taxonomy" id="1482676"/>
    <lineage>
        <taxon>Bacteria</taxon>
        <taxon>Bacillati</taxon>
        <taxon>Actinomycetota</taxon>
        <taxon>Actinomycetes</taxon>
        <taxon>Micrococcales</taxon>
        <taxon>Brevibacteriaceae</taxon>
        <taxon>Brevibacterium</taxon>
    </lineage>
</organism>
<dbReference type="InterPro" id="IPR051543">
    <property type="entry name" value="Serine_Peptidase_S9A"/>
</dbReference>
<evidence type="ECO:0000313" key="9">
    <source>
        <dbReference type="Proteomes" id="UP001498238"/>
    </source>
</evidence>
<comment type="caution">
    <text evidence="8">The sequence shown here is derived from an EMBL/GenBank/DDBJ whole genome shotgun (WGS) entry which is preliminary data.</text>
</comment>
<dbReference type="Gene3D" id="2.130.10.120">
    <property type="entry name" value="Prolyl oligopeptidase, N-terminal domain"/>
    <property type="match status" value="1"/>
</dbReference>
<dbReference type="EMBL" id="BAAAAF010000022">
    <property type="protein sequence ID" value="GAA0037323.1"/>
    <property type="molecule type" value="Genomic_DNA"/>
</dbReference>
<evidence type="ECO:0000256" key="2">
    <source>
        <dbReference type="ARBA" id="ARBA00022670"/>
    </source>
</evidence>
<dbReference type="InterPro" id="IPR002471">
    <property type="entry name" value="Pept_S9_AS"/>
</dbReference>
<feature type="domain" description="Peptidase S9A N-terminal" evidence="7">
    <location>
        <begin position="29"/>
        <end position="495"/>
    </location>
</feature>
<protein>
    <submittedName>
        <fullName evidence="8">S9 family peptidase</fullName>
    </submittedName>
</protein>
<evidence type="ECO:0000256" key="4">
    <source>
        <dbReference type="ARBA" id="ARBA00022825"/>
    </source>
</evidence>
<feature type="compositionally biased region" description="Polar residues" evidence="5">
    <location>
        <begin position="15"/>
        <end position="27"/>
    </location>
</feature>
<evidence type="ECO:0000259" key="7">
    <source>
        <dbReference type="Pfam" id="PF02897"/>
    </source>
</evidence>
<evidence type="ECO:0000256" key="5">
    <source>
        <dbReference type="SAM" id="MobiDB-lite"/>
    </source>
</evidence>
<dbReference type="RefSeq" id="WP_339393949.1">
    <property type="nucleotide sequence ID" value="NZ_BAAAAF010000022.1"/>
</dbReference>
<dbReference type="Pfam" id="PF02897">
    <property type="entry name" value="Peptidase_S9_N"/>
    <property type="match status" value="1"/>
</dbReference>
<feature type="region of interest" description="Disordered" evidence="5">
    <location>
        <begin position="417"/>
        <end position="444"/>
    </location>
</feature>
<dbReference type="PANTHER" id="PTHR11757:SF19">
    <property type="entry name" value="PROLYL ENDOPEPTIDASE-LIKE"/>
    <property type="match status" value="1"/>
</dbReference>